<evidence type="ECO:0000256" key="2">
    <source>
        <dbReference type="ARBA" id="ARBA00022729"/>
    </source>
</evidence>
<proteinExistence type="inferred from homology"/>
<evidence type="ECO:0000256" key="3">
    <source>
        <dbReference type="ARBA" id="ARBA00022764"/>
    </source>
</evidence>
<keyword evidence="3 4" id="KW-0574">Periplasm</keyword>
<sequence length="174" mass="19107" precursor="true">MTKSPHFLLLAAFLLLAPLAAHAERADREQPINIEADKVTVDDRNRTHTFEGNVILTQGTLELRGAKIVVVQGADGFQTGVATAAEGELANFRQKREGVDEYVEGEAERIEYDGRNETATLFRRAQVRAGGDVVRGDVIEYDALTENYTAHRLPAEGSEDSRIRVTIQPKTSGS</sequence>
<dbReference type="PANTHER" id="PTHR36504:SF1">
    <property type="entry name" value="LIPOPOLYSACCHARIDE EXPORT SYSTEM PROTEIN LPTA"/>
    <property type="match status" value="1"/>
</dbReference>
<dbReference type="InterPro" id="IPR052037">
    <property type="entry name" value="LPS_export_LptA"/>
</dbReference>
<dbReference type="GO" id="GO:0009279">
    <property type="term" value="C:cell outer membrane"/>
    <property type="evidence" value="ECO:0007669"/>
    <property type="project" value="TreeGrafter"/>
</dbReference>
<name>A0A2I6S5I0_9RHOO</name>
<protein>
    <recommendedName>
        <fullName evidence="4">Lipopolysaccharide export system protein LptA</fullName>
    </recommendedName>
</protein>
<comment type="subunit">
    <text evidence="4">Component of the lipopolysaccharide transport and assembly complex.</text>
</comment>
<dbReference type="PANTHER" id="PTHR36504">
    <property type="entry name" value="LIPOPOLYSACCHARIDE EXPORT SYSTEM PROTEIN LPTA"/>
    <property type="match status" value="1"/>
</dbReference>
<organism evidence="6 7">
    <name type="scientific">Pseudazoarcus pumilus</name>
    <dbReference type="NCBI Taxonomy" id="2067960"/>
    <lineage>
        <taxon>Bacteria</taxon>
        <taxon>Pseudomonadati</taxon>
        <taxon>Pseudomonadota</taxon>
        <taxon>Betaproteobacteria</taxon>
        <taxon>Rhodocyclales</taxon>
        <taxon>Zoogloeaceae</taxon>
        <taxon>Pseudazoarcus</taxon>
    </lineage>
</organism>
<keyword evidence="1 4" id="KW-0813">Transport</keyword>
<dbReference type="GO" id="GO:0017089">
    <property type="term" value="F:glycolipid transfer activity"/>
    <property type="evidence" value="ECO:0007669"/>
    <property type="project" value="TreeGrafter"/>
</dbReference>
<dbReference type="GO" id="GO:0030288">
    <property type="term" value="C:outer membrane-bounded periplasmic space"/>
    <property type="evidence" value="ECO:0007669"/>
    <property type="project" value="TreeGrafter"/>
</dbReference>
<evidence type="ECO:0000313" key="6">
    <source>
        <dbReference type="EMBL" id="AUN94517.1"/>
    </source>
</evidence>
<comment type="subcellular location">
    <subcellularLocation>
        <location evidence="4">Periplasm</location>
    </subcellularLocation>
</comment>
<keyword evidence="7" id="KW-1185">Reference proteome</keyword>
<dbReference type="InterPro" id="IPR014340">
    <property type="entry name" value="LptA"/>
</dbReference>
<dbReference type="GO" id="GO:0001530">
    <property type="term" value="F:lipopolysaccharide binding"/>
    <property type="evidence" value="ECO:0007669"/>
    <property type="project" value="InterPro"/>
</dbReference>
<feature type="domain" description="Organic solvent tolerance-like N-terminal" evidence="5">
    <location>
        <begin position="33"/>
        <end position="145"/>
    </location>
</feature>
<reference evidence="6 7" key="1">
    <citation type="submission" date="2018-01" db="EMBL/GenBank/DDBJ databases">
        <authorList>
            <person name="Fu G.-Y."/>
        </authorList>
    </citation>
    <scope>NUCLEOTIDE SEQUENCE [LARGE SCALE GENOMIC DNA]</scope>
    <source>
        <strain evidence="6 7">SY39</strain>
    </source>
</reference>
<dbReference type="InterPro" id="IPR005653">
    <property type="entry name" value="OstA-like_N"/>
</dbReference>
<comment type="similarity">
    <text evidence="4">Belongs to the LptA family.</text>
</comment>
<dbReference type="KEGG" id="atw:C0099_05920"/>
<dbReference type="Proteomes" id="UP000242205">
    <property type="component" value="Chromosome"/>
</dbReference>
<dbReference type="Gene3D" id="2.60.450.10">
    <property type="entry name" value="Lipopolysaccharide (LPS) transport protein A like domain"/>
    <property type="match status" value="1"/>
</dbReference>
<evidence type="ECO:0000313" key="7">
    <source>
        <dbReference type="Proteomes" id="UP000242205"/>
    </source>
</evidence>
<dbReference type="GO" id="GO:0043165">
    <property type="term" value="P:Gram-negative-bacterium-type cell outer membrane assembly"/>
    <property type="evidence" value="ECO:0007669"/>
    <property type="project" value="UniProtKB-UniRule"/>
</dbReference>
<evidence type="ECO:0000259" key="5">
    <source>
        <dbReference type="Pfam" id="PF03968"/>
    </source>
</evidence>
<evidence type="ECO:0000256" key="1">
    <source>
        <dbReference type="ARBA" id="ARBA00022448"/>
    </source>
</evidence>
<dbReference type="NCBIfam" id="TIGR03002">
    <property type="entry name" value="outer_YhbN_LptA"/>
    <property type="match status" value="1"/>
</dbReference>
<dbReference type="HAMAP" id="MF_01914">
    <property type="entry name" value="LPS_assembly_LptA"/>
    <property type="match status" value="1"/>
</dbReference>
<dbReference type="OrthoDB" id="5294855at2"/>
<keyword evidence="2 4" id="KW-0732">Signal</keyword>
<dbReference type="AlphaFoldDB" id="A0A2I6S5I0"/>
<dbReference type="RefSeq" id="WP_102246586.1">
    <property type="nucleotide sequence ID" value="NZ_CP025682.1"/>
</dbReference>
<evidence type="ECO:0000256" key="4">
    <source>
        <dbReference type="HAMAP-Rule" id="MF_01914"/>
    </source>
</evidence>
<gene>
    <name evidence="4 6" type="primary">lptA</name>
    <name evidence="6" type="ORF">C0099_05920</name>
</gene>
<feature type="signal peptide" evidence="4">
    <location>
        <begin position="1"/>
        <end position="23"/>
    </location>
</feature>
<dbReference type="Pfam" id="PF03968">
    <property type="entry name" value="LptD_N"/>
    <property type="match status" value="1"/>
</dbReference>
<comment type="function">
    <text evidence="4">Involved in the assembly of lipopolysaccharide (LPS). Required for the translocation of LPS from the inner membrane to the outer membrane.</text>
</comment>
<dbReference type="GO" id="GO:0015920">
    <property type="term" value="P:lipopolysaccharide transport"/>
    <property type="evidence" value="ECO:0007669"/>
    <property type="project" value="UniProtKB-UniRule"/>
</dbReference>
<dbReference type="EMBL" id="CP025682">
    <property type="protein sequence ID" value="AUN94517.1"/>
    <property type="molecule type" value="Genomic_DNA"/>
</dbReference>
<feature type="chain" id="PRO_5014481214" description="Lipopolysaccharide export system protein LptA" evidence="4">
    <location>
        <begin position="24"/>
        <end position="174"/>
    </location>
</feature>
<accession>A0A2I6S5I0</accession>